<dbReference type="EMBL" id="BAABBY010000013">
    <property type="protein sequence ID" value="GAA4212131.1"/>
    <property type="molecule type" value="Genomic_DNA"/>
</dbReference>
<dbReference type="Gene3D" id="1.20.120.1870">
    <property type="entry name" value="Fic/DOC protein, Fido domain"/>
    <property type="match status" value="1"/>
</dbReference>
<protein>
    <submittedName>
        <fullName evidence="2">RhuM family protein</fullName>
    </submittedName>
</protein>
<dbReference type="RefSeq" id="WP_344853430.1">
    <property type="nucleotide sequence ID" value="NZ_BAABBY010000013.1"/>
</dbReference>
<proteinExistence type="predicted"/>
<dbReference type="InterPro" id="IPR053737">
    <property type="entry name" value="Type_II_TA_Toxin"/>
</dbReference>
<evidence type="ECO:0000259" key="1">
    <source>
        <dbReference type="PROSITE" id="PS51459"/>
    </source>
</evidence>
<dbReference type="InterPro" id="IPR011204">
    <property type="entry name" value="Virulence_RhuM-like"/>
</dbReference>
<dbReference type="PANTHER" id="PTHR35810">
    <property type="entry name" value="CYTOPLASMIC PROTEIN-RELATED"/>
    <property type="match status" value="1"/>
</dbReference>
<name>A0ABP8BP98_9SPHI</name>
<dbReference type="InterPro" id="IPR003812">
    <property type="entry name" value="Fido"/>
</dbReference>
<accession>A0ABP8BP98</accession>
<dbReference type="Pfam" id="PF13310">
    <property type="entry name" value="Virulence_RhuM"/>
    <property type="match status" value="1"/>
</dbReference>
<dbReference type="InterPro" id="IPR036597">
    <property type="entry name" value="Fido-like_dom_sf"/>
</dbReference>
<comment type="caution">
    <text evidence="2">The sequence shown here is derived from an EMBL/GenBank/DDBJ whole genome shotgun (WGS) entry which is preliminary data.</text>
</comment>
<sequence>MTKDEIIIYKNEEGLPAIEVAFGNDTVWLTQQQMQQLFNKTKQNISLHIKNIFNENELNKSLTVKKSLTVQKEGNRSVNREIEFYSLDVIISVGYRVKSVEGTKFRIWANQILKDYLIKGYALNHKKLQEQTQQLIELKQAIKLVATVQNNHLLNNDELKDTFKILTDYVYALDVLDRYDHQQLENEVSNHKGDFKIDYDSALEAIDDLRVKFGGSKLFGNEKDQSFKSSLYTIYQTFDGEELYPSMEEKAANLLYFVVKNHSFSDGNKRIAAFLFVWFLDKNKMLYREDGTKRIADNALVALTLLIAESDPKEKEMMVKVVVNLINYKN</sequence>
<reference evidence="3" key="1">
    <citation type="journal article" date="2019" name="Int. J. Syst. Evol. Microbiol.">
        <title>The Global Catalogue of Microorganisms (GCM) 10K type strain sequencing project: providing services to taxonomists for standard genome sequencing and annotation.</title>
        <authorList>
            <consortium name="The Broad Institute Genomics Platform"/>
            <consortium name="The Broad Institute Genome Sequencing Center for Infectious Disease"/>
            <person name="Wu L."/>
            <person name="Ma J."/>
        </authorList>
    </citation>
    <scope>NUCLEOTIDE SEQUENCE [LARGE SCALE GENOMIC DNA]</scope>
    <source>
        <strain evidence="3">JCM 17626</strain>
    </source>
</reference>
<organism evidence="2 3">
    <name type="scientific">Pedobacter jeongneungensis</name>
    <dbReference type="NCBI Taxonomy" id="947309"/>
    <lineage>
        <taxon>Bacteria</taxon>
        <taxon>Pseudomonadati</taxon>
        <taxon>Bacteroidota</taxon>
        <taxon>Sphingobacteriia</taxon>
        <taxon>Sphingobacteriales</taxon>
        <taxon>Sphingobacteriaceae</taxon>
        <taxon>Pedobacter</taxon>
    </lineage>
</organism>
<evidence type="ECO:0000313" key="2">
    <source>
        <dbReference type="EMBL" id="GAA4212131.1"/>
    </source>
</evidence>
<dbReference type="Pfam" id="PF02661">
    <property type="entry name" value="Fic"/>
    <property type="match status" value="1"/>
</dbReference>
<dbReference type="SUPFAM" id="SSF140931">
    <property type="entry name" value="Fic-like"/>
    <property type="match status" value="1"/>
</dbReference>
<evidence type="ECO:0000313" key="3">
    <source>
        <dbReference type="Proteomes" id="UP001501772"/>
    </source>
</evidence>
<feature type="domain" description="Fido" evidence="1">
    <location>
        <begin position="182"/>
        <end position="324"/>
    </location>
</feature>
<keyword evidence="3" id="KW-1185">Reference proteome</keyword>
<dbReference type="PANTHER" id="PTHR35810:SF1">
    <property type="entry name" value="CYTOPLASMIC PROTEIN"/>
    <property type="match status" value="1"/>
</dbReference>
<dbReference type="Proteomes" id="UP001501772">
    <property type="component" value="Unassembled WGS sequence"/>
</dbReference>
<gene>
    <name evidence="2" type="primary">rhuM</name>
    <name evidence="2" type="ORF">GCM10022289_42500</name>
</gene>
<dbReference type="PROSITE" id="PS51459">
    <property type="entry name" value="FIDO"/>
    <property type="match status" value="1"/>
</dbReference>